<evidence type="ECO:0000256" key="14">
    <source>
        <dbReference type="ARBA" id="ARBA00023212"/>
    </source>
</evidence>
<evidence type="ECO:0000256" key="4">
    <source>
        <dbReference type="ARBA" id="ARBA00006672"/>
    </source>
</evidence>
<keyword evidence="8" id="KW-0132">Cell division</keyword>
<evidence type="ECO:0000256" key="7">
    <source>
        <dbReference type="ARBA" id="ARBA00022553"/>
    </source>
</evidence>
<keyword evidence="10" id="KW-0498">Mitosis</keyword>
<dbReference type="GO" id="GO:0046872">
    <property type="term" value="F:metal ion binding"/>
    <property type="evidence" value="ECO:0007669"/>
    <property type="project" value="UniProtKB-KW"/>
</dbReference>
<keyword evidence="19" id="KW-1185">Reference proteome</keyword>
<keyword evidence="14" id="KW-0206">Cytoskeleton</keyword>
<dbReference type="PROSITE" id="PS50143">
    <property type="entry name" value="BIR_REPEAT_2"/>
    <property type="match status" value="1"/>
</dbReference>
<dbReference type="Proteomes" id="UP001066276">
    <property type="component" value="Chromosome 2_1"/>
</dbReference>
<dbReference type="PANTHER" id="PTHR46771">
    <property type="entry name" value="DETERIN"/>
    <property type="match status" value="1"/>
</dbReference>
<keyword evidence="17" id="KW-0137">Centromere</keyword>
<evidence type="ECO:0000256" key="13">
    <source>
        <dbReference type="ARBA" id="ARBA00022843"/>
    </source>
</evidence>
<evidence type="ECO:0008006" key="20">
    <source>
        <dbReference type="Google" id="ProtNLM"/>
    </source>
</evidence>
<accession>A0AAV7V472</accession>
<organism evidence="18 19">
    <name type="scientific">Pleurodeles waltl</name>
    <name type="common">Iberian ribbed newt</name>
    <dbReference type="NCBI Taxonomy" id="8319"/>
    <lineage>
        <taxon>Eukaryota</taxon>
        <taxon>Metazoa</taxon>
        <taxon>Chordata</taxon>
        <taxon>Craniata</taxon>
        <taxon>Vertebrata</taxon>
        <taxon>Euteleostomi</taxon>
        <taxon>Amphibia</taxon>
        <taxon>Batrachia</taxon>
        <taxon>Caudata</taxon>
        <taxon>Salamandroidea</taxon>
        <taxon>Salamandridae</taxon>
        <taxon>Pleurodelinae</taxon>
        <taxon>Pleurodeles</taxon>
    </lineage>
</organism>
<dbReference type="PANTHER" id="PTHR46771:SF2">
    <property type="entry name" value="BACULOVIRAL IAP REPEAT-CONTAINING PROTEIN 5.1"/>
    <property type="match status" value="1"/>
</dbReference>
<dbReference type="GO" id="GO:0007059">
    <property type="term" value="P:chromosome segregation"/>
    <property type="evidence" value="ECO:0007669"/>
    <property type="project" value="UniProtKB-KW"/>
</dbReference>
<proteinExistence type="inferred from homology"/>
<evidence type="ECO:0000256" key="2">
    <source>
        <dbReference type="ARBA" id="ARBA00004186"/>
    </source>
</evidence>
<evidence type="ECO:0000313" key="18">
    <source>
        <dbReference type="EMBL" id="KAJ1196235.1"/>
    </source>
</evidence>
<keyword evidence="12" id="KW-0862">Zinc</keyword>
<evidence type="ECO:0000256" key="15">
    <source>
        <dbReference type="ARBA" id="ARBA00023242"/>
    </source>
</evidence>
<dbReference type="SUPFAM" id="SSF57924">
    <property type="entry name" value="Inhibitor of apoptosis (IAP) repeat"/>
    <property type="match status" value="1"/>
</dbReference>
<evidence type="ECO:0000256" key="9">
    <source>
        <dbReference type="ARBA" id="ARBA00022723"/>
    </source>
</evidence>
<keyword evidence="15" id="KW-0539">Nucleus</keyword>
<keyword evidence="13" id="KW-0832">Ubl conjugation</keyword>
<evidence type="ECO:0000256" key="1">
    <source>
        <dbReference type="ARBA" id="ARBA00004123"/>
    </source>
</evidence>
<dbReference type="Pfam" id="PF00653">
    <property type="entry name" value="BIR"/>
    <property type="match status" value="1"/>
</dbReference>
<dbReference type="CDD" id="cd00022">
    <property type="entry name" value="BIR"/>
    <property type="match status" value="1"/>
</dbReference>
<evidence type="ECO:0000256" key="5">
    <source>
        <dbReference type="ARBA" id="ARBA00022454"/>
    </source>
</evidence>
<evidence type="ECO:0000256" key="10">
    <source>
        <dbReference type="ARBA" id="ARBA00022776"/>
    </source>
</evidence>
<comment type="similarity">
    <text evidence="4">Belongs to the IAP family.</text>
</comment>
<gene>
    <name evidence="18" type="ORF">NDU88_000106</name>
</gene>
<reference evidence="18" key="1">
    <citation type="journal article" date="2022" name="bioRxiv">
        <title>Sequencing and chromosome-scale assembly of the giantPleurodeles waltlgenome.</title>
        <authorList>
            <person name="Brown T."/>
            <person name="Elewa A."/>
            <person name="Iarovenko S."/>
            <person name="Subramanian E."/>
            <person name="Araus A.J."/>
            <person name="Petzold A."/>
            <person name="Susuki M."/>
            <person name="Suzuki K.-i.T."/>
            <person name="Hayashi T."/>
            <person name="Toyoda A."/>
            <person name="Oliveira C."/>
            <person name="Osipova E."/>
            <person name="Leigh N.D."/>
            <person name="Simon A."/>
            <person name="Yun M.H."/>
        </authorList>
    </citation>
    <scope>NUCLEOTIDE SEQUENCE</scope>
    <source>
        <strain evidence="18">20211129_DDA</strain>
        <tissue evidence="18">Liver</tissue>
    </source>
</reference>
<dbReference type="SMART" id="SM00238">
    <property type="entry name" value="BIR"/>
    <property type="match status" value="1"/>
</dbReference>
<evidence type="ECO:0000256" key="3">
    <source>
        <dbReference type="ARBA" id="ARBA00004584"/>
    </source>
</evidence>
<keyword evidence="16" id="KW-0131">Cell cycle</keyword>
<evidence type="ECO:0000256" key="12">
    <source>
        <dbReference type="ARBA" id="ARBA00022833"/>
    </source>
</evidence>
<dbReference type="GO" id="GO:0005819">
    <property type="term" value="C:spindle"/>
    <property type="evidence" value="ECO:0007669"/>
    <property type="project" value="UniProtKB-SubCell"/>
</dbReference>
<dbReference type="GO" id="GO:0005634">
    <property type="term" value="C:nucleus"/>
    <property type="evidence" value="ECO:0007669"/>
    <property type="project" value="UniProtKB-SubCell"/>
</dbReference>
<evidence type="ECO:0000313" key="19">
    <source>
        <dbReference type="Proteomes" id="UP001066276"/>
    </source>
</evidence>
<evidence type="ECO:0000256" key="16">
    <source>
        <dbReference type="ARBA" id="ARBA00023306"/>
    </source>
</evidence>
<keyword evidence="9" id="KW-0479">Metal-binding</keyword>
<dbReference type="GO" id="GO:0051301">
    <property type="term" value="P:cell division"/>
    <property type="evidence" value="ECO:0007669"/>
    <property type="project" value="UniProtKB-KW"/>
</dbReference>
<keyword evidence="6" id="KW-0963">Cytoplasm</keyword>
<keyword evidence="7" id="KW-0597">Phosphoprotein</keyword>
<keyword evidence="11" id="KW-0159">Chromosome partition</keyword>
<dbReference type="InterPro" id="IPR051190">
    <property type="entry name" value="Baculoviral_IAP"/>
</dbReference>
<comment type="caution">
    <text evidence="18">The sequence shown here is derived from an EMBL/GenBank/DDBJ whole genome shotgun (WGS) entry which is preliminary data.</text>
</comment>
<dbReference type="EMBL" id="JANPWB010000003">
    <property type="protein sequence ID" value="KAJ1196235.1"/>
    <property type="molecule type" value="Genomic_DNA"/>
</dbReference>
<keyword evidence="5" id="KW-0158">Chromosome</keyword>
<protein>
    <recommendedName>
        <fullName evidence="20">Baculoviral IAP repeat-containing protein 5.1</fullName>
    </recommendedName>
</protein>
<name>A0AAV7V472_PLEWA</name>
<evidence type="ECO:0000256" key="6">
    <source>
        <dbReference type="ARBA" id="ARBA00022490"/>
    </source>
</evidence>
<dbReference type="AlphaFoldDB" id="A0AAV7V472"/>
<evidence type="ECO:0000256" key="17">
    <source>
        <dbReference type="ARBA" id="ARBA00023328"/>
    </source>
</evidence>
<dbReference type="InterPro" id="IPR001370">
    <property type="entry name" value="BIR_rpt"/>
</dbReference>
<sequence length="149" mass="17557">MEVLHQYREMYDFSNRLKTFGDWPFVENCMCTPENMAKAGFVHSPTMNEPDVARCFFCLIELEGWEPDDDPWHEHSKRSAACGFLGLQKDFRALTVEEFLKLELERFKCCVHKKTKEKIVHFQEELASTTKRLQKYFDAEHGCVVDLEP</sequence>
<evidence type="ECO:0000256" key="11">
    <source>
        <dbReference type="ARBA" id="ARBA00022829"/>
    </source>
</evidence>
<dbReference type="FunFam" id="1.10.1170.10:FF:000009">
    <property type="entry name" value="Baculoviral IAP repeat-containing protein 5"/>
    <property type="match status" value="1"/>
</dbReference>
<dbReference type="Gene3D" id="1.10.1170.10">
    <property type="entry name" value="Inhibitor Of Apoptosis Protein (2mihbC-IAP-1), Chain A"/>
    <property type="match status" value="1"/>
</dbReference>
<comment type="subcellular location">
    <subcellularLocation>
        <location evidence="3">Chromosome</location>
        <location evidence="3">Centromere</location>
    </subcellularLocation>
    <subcellularLocation>
        <location evidence="2">Cytoplasm</location>
        <location evidence="2">Cytoskeleton</location>
        <location evidence="2">Spindle</location>
    </subcellularLocation>
    <subcellularLocation>
        <location evidence="1">Nucleus</location>
    </subcellularLocation>
</comment>
<evidence type="ECO:0000256" key="8">
    <source>
        <dbReference type="ARBA" id="ARBA00022618"/>
    </source>
</evidence>
<dbReference type="GO" id="GO:0000775">
    <property type="term" value="C:chromosome, centromeric region"/>
    <property type="evidence" value="ECO:0007669"/>
    <property type="project" value="UniProtKB-SubCell"/>
</dbReference>